<evidence type="ECO:0000256" key="5">
    <source>
        <dbReference type="SAM" id="MobiDB-lite"/>
    </source>
</evidence>
<reference evidence="7 8" key="1">
    <citation type="submission" date="2024-04" db="EMBL/GenBank/DDBJ databases">
        <title>Symmetric and asymmetric DNA N6-adenine methylation regulates different biological responses in Mucorales.</title>
        <authorList>
            <consortium name="Lawrence Berkeley National Laboratory"/>
            <person name="Lax C."/>
            <person name="Mondo S.J."/>
            <person name="Osorio-Concepcion M."/>
            <person name="Muszewska A."/>
            <person name="Corrochano-Luque M."/>
            <person name="Gutierrez G."/>
            <person name="Riley R."/>
            <person name="Lipzen A."/>
            <person name="Guo J."/>
            <person name="Hundley H."/>
            <person name="Amirebrahimi M."/>
            <person name="Ng V."/>
            <person name="Lorenzo-Gutierrez D."/>
            <person name="Binder U."/>
            <person name="Yang J."/>
            <person name="Song Y."/>
            <person name="Canovas D."/>
            <person name="Navarro E."/>
            <person name="Freitag M."/>
            <person name="Gabaldon T."/>
            <person name="Grigoriev I.V."/>
            <person name="Corrochano L.M."/>
            <person name="Nicolas F.E."/>
            <person name="Garre V."/>
        </authorList>
    </citation>
    <scope>NUCLEOTIDE SEQUENCE [LARGE SCALE GENOMIC DNA]</scope>
    <source>
        <strain evidence="7 8">L51</strain>
    </source>
</reference>
<accession>A0ABR3BJT3</accession>
<dbReference type="Proteomes" id="UP001448207">
    <property type="component" value="Unassembled WGS sequence"/>
</dbReference>
<evidence type="ECO:0000313" key="7">
    <source>
        <dbReference type="EMBL" id="KAL0098167.1"/>
    </source>
</evidence>
<proteinExistence type="predicted"/>
<gene>
    <name evidence="7" type="ORF">J3Q64DRAFT_1717001</name>
</gene>
<dbReference type="PANTHER" id="PTHR10687:SF90">
    <property type="entry name" value="SECRETORY CARRIER MEMBRANE PROTEIN"/>
    <property type="match status" value="1"/>
</dbReference>
<feature type="transmembrane region" description="Helical" evidence="6">
    <location>
        <begin position="255"/>
        <end position="281"/>
    </location>
</feature>
<evidence type="ECO:0000256" key="1">
    <source>
        <dbReference type="ARBA" id="ARBA00004141"/>
    </source>
</evidence>
<evidence type="ECO:0000256" key="2">
    <source>
        <dbReference type="ARBA" id="ARBA00022692"/>
    </source>
</evidence>
<dbReference type="EMBL" id="JBCLYO010000001">
    <property type="protein sequence ID" value="KAL0098167.1"/>
    <property type="molecule type" value="Genomic_DNA"/>
</dbReference>
<comment type="caution">
    <text evidence="7">The sequence shown here is derived from an EMBL/GenBank/DDBJ whole genome shotgun (WGS) entry which is preliminary data.</text>
</comment>
<evidence type="ECO:0000256" key="6">
    <source>
        <dbReference type="SAM" id="Phobius"/>
    </source>
</evidence>
<name>A0ABR3BJT3_PHYBL</name>
<sequence>MAHQQQTGPFDDPKNPFQDPSITDALNSQNTERLYQFETDKVQVTSNVDDFSGTSYQQLSSSHDPYAVQQSSKLSPNPASNNETTTREEALRKKEAELAERERELDERQRQAVRPGANNFPPCFPIMYLNIPVEIPIQHQPVVWWLYREWLLFEITLVLNFIACLCVLVSHPESITSAPTSMGVAVTELFTHTAASFFLWYRPVYNAYMKDTSLYYYFFFVFNGFHILYTFYMAIGIPSTGGAGLILLVTLFSDHFITSAIFTLLATICWIVMGFMALFLYKKTYDHYKAAGHTFQEAKQEALVKMGRSDTVRDAAVNVAWQSATQRH</sequence>
<feature type="transmembrane region" description="Helical" evidence="6">
    <location>
        <begin position="182"/>
        <end position="202"/>
    </location>
</feature>
<feature type="region of interest" description="Disordered" evidence="5">
    <location>
        <begin position="49"/>
        <end position="90"/>
    </location>
</feature>
<dbReference type="InterPro" id="IPR007273">
    <property type="entry name" value="SCAMP"/>
</dbReference>
<evidence type="ECO:0000313" key="8">
    <source>
        <dbReference type="Proteomes" id="UP001448207"/>
    </source>
</evidence>
<dbReference type="Pfam" id="PF04144">
    <property type="entry name" value="SCAMP"/>
    <property type="match status" value="1"/>
</dbReference>
<feature type="compositionally biased region" description="Polar residues" evidence="5">
    <location>
        <begin position="18"/>
        <end position="31"/>
    </location>
</feature>
<dbReference type="PANTHER" id="PTHR10687">
    <property type="entry name" value="SECRETORY CARRIER-ASSOCIATED MEMBRANE PROTEIN SCAMP"/>
    <property type="match status" value="1"/>
</dbReference>
<protein>
    <submittedName>
        <fullName evidence="7">Scamp family-domain-containing protein</fullName>
    </submittedName>
</protein>
<evidence type="ECO:0000256" key="3">
    <source>
        <dbReference type="ARBA" id="ARBA00022989"/>
    </source>
</evidence>
<feature type="region of interest" description="Disordered" evidence="5">
    <location>
        <begin position="1"/>
        <end position="31"/>
    </location>
</feature>
<keyword evidence="3 6" id="KW-1133">Transmembrane helix</keyword>
<feature type="transmembrane region" description="Helical" evidence="6">
    <location>
        <begin position="214"/>
        <end position="235"/>
    </location>
</feature>
<evidence type="ECO:0000256" key="4">
    <source>
        <dbReference type="ARBA" id="ARBA00023136"/>
    </source>
</evidence>
<keyword evidence="4 6" id="KW-0472">Membrane</keyword>
<keyword evidence="8" id="KW-1185">Reference proteome</keyword>
<feature type="transmembrane region" description="Helical" evidence="6">
    <location>
        <begin position="150"/>
        <end position="170"/>
    </location>
</feature>
<comment type="subcellular location">
    <subcellularLocation>
        <location evidence="1">Membrane</location>
        <topology evidence="1">Multi-pass membrane protein</topology>
    </subcellularLocation>
</comment>
<organism evidence="7 8">
    <name type="scientific">Phycomyces blakesleeanus</name>
    <dbReference type="NCBI Taxonomy" id="4837"/>
    <lineage>
        <taxon>Eukaryota</taxon>
        <taxon>Fungi</taxon>
        <taxon>Fungi incertae sedis</taxon>
        <taxon>Mucoromycota</taxon>
        <taxon>Mucoromycotina</taxon>
        <taxon>Mucoromycetes</taxon>
        <taxon>Mucorales</taxon>
        <taxon>Phycomycetaceae</taxon>
        <taxon>Phycomyces</taxon>
    </lineage>
</organism>
<keyword evidence="2 6" id="KW-0812">Transmembrane</keyword>
<feature type="compositionally biased region" description="Polar residues" evidence="5">
    <location>
        <begin position="49"/>
        <end position="84"/>
    </location>
</feature>